<dbReference type="InterPro" id="IPR021848">
    <property type="entry name" value="HODM_asu-like"/>
</dbReference>
<organism evidence="1 2">
    <name type="scientific">Pannonibacter tanglangensis</name>
    <dbReference type="NCBI Taxonomy" id="2750084"/>
    <lineage>
        <taxon>Bacteria</taxon>
        <taxon>Pseudomonadati</taxon>
        <taxon>Pseudomonadota</taxon>
        <taxon>Alphaproteobacteria</taxon>
        <taxon>Hyphomicrobiales</taxon>
        <taxon>Stappiaceae</taxon>
        <taxon>Pannonibacter</taxon>
    </lineage>
</organism>
<evidence type="ECO:0000313" key="1">
    <source>
        <dbReference type="EMBL" id="NBN79736.1"/>
    </source>
</evidence>
<accession>A0A7X5F4S0</accession>
<sequence length="306" mass="33333">MKAAETGPAAPFRHTPYDGSKKPFTIGLEPVATEHWFDPDGNLARHLARKAELIASRRDVVFRAEPGTEAAQEETLRLLASHLPATHPDLYGLTGPGLSVTGSTVTVALEADEPALLRASRLVQDDLVLMRKGADGYRIAAASLCFPSSWSLAEKVSRPMSVIHENVPGYAGRMGQTVDRIFDNLRDGQIIGRYNWSIYDDDDLHHPEAKQLTPQVGTVDGSLLAALFVRVERQTLRRLPASGDILFTIKIHQDPLMLLATHPEGRQLAAGLAAQLRAMEPAQLAYKGLTGHRDRLASDLESLAAS</sequence>
<dbReference type="AlphaFoldDB" id="A0A7X5F4S0"/>
<reference evidence="1 2" key="1">
    <citation type="submission" date="2020-01" db="EMBL/GenBank/DDBJ databases">
        <authorList>
            <person name="Peng S.Y."/>
            <person name="Li J."/>
            <person name="Wang M."/>
            <person name="Wang L."/>
            <person name="Wang C.Q."/>
            <person name="Wang J.R."/>
        </authorList>
    </citation>
    <scope>NUCLEOTIDE SEQUENCE [LARGE SCALE GENOMIC DNA]</scope>
    <source>
        <strain evidence="1 2">XCT-53</strain>
    </source>
</reference>
<evidence type="ECO:0000313" key="2">
    <source>
        <dbReference type="Proteomes" id="UP000586722"/>
    </source>
</evidence>
<proteinExistence type="predicted"/>
<dbReference type="Pfam" id="PF11927">
    <property type="entry name" value="HODM_asu-like"/>
    <property type="match status" value="1"/>
</dbReference>
<dbReference type="RefSeq" id="WP_161677276.1">
    <property type="nucleotide sequence ID" value="NZ_JAABLP010000004.1"/>
</dbReference>
<keyword evidence="2" id="KW-1185">Reference proteome</keyword>
<gene>
    <name evidence="1" type="ORF">GWI72_15775</name>
</gene>
<dbReference type="EMBL" id="JAABLQ010000002">
    <property type="protein sequence ID" value="NBN79736.1"/>
    <property type="molecule type" value="Genomic_DNA"/>
</dbReference>
<name>A0A7X5F4S0_9HYPH</name>
<comment type="caution">
    <text evidence="1">The sequence shown here is derived from an EMBL/GenBank/DDBJ whole genome shotgun (WGS) entry which is preliminary data.</text>
</comment>
<dbReference type="Proteomes" id="UP000586722">
    <property type="component" value="Unassembled WGS sequence"/>
</dbReference>
<protein>
    <submittedName>
        <fullName evidence="1">DUF3445 domain-containing protein</fullName>
    </submittedName>
</protein>